<reference evidence="3 4" key="1">
    <citation type="submission" date="2019-03" db="EMBL/GenBank/DDBJ databases">
        <title>Arenimonas daejeonensis sp. nov., isolated from compost.</title>
        <authorList>
            <person name="Jeon C.O."/>
        </authorList>
    </citation>
    <scope>NUCLEOTIDE SEQUENCE [LARGE SCALE GENOMIC DNA]</scope>
    <source>
        <strain evidence="3 4">R29</strain>
    </source>
</reference>
<feature type="signal peptide" evidence="1">
    <location>
        <begin position="1"/>
        <end position="21"/>
    </location>
</feature>
<dbReference type="EMBL" id="SMDR01000003">
    <property type="protein sequence ID" value="TNJ33154.1"/>
    <property type="molecule type" value="Genomic_DNA"/>
</dbReference>
<dbReference type="SUPFAM" id="SSF51261">
    <property type="entry name" value="Duplicated hybrid motif"/>
    <property type="match status" value="1"/>
</dbReference>
<proteinExistence type="predicted"/>
<evidence type="ECO:0000313" key="3">
    <source>
        <dbReference type="EMBL" id="TNJ33154.1"/>
    </source>
</evidence>
<feature type="chain" id="PRO_5022927891" description="M23ase beta-sheet core domain-containing protein" evidence="1">
    <location>
        <begin position="22"/>
        <end position="522"/>
    </location>
</feature>
<evidence type="ECO:0000313" key="4">
    <source>
        <dbReference type="Proteomes" id="UP000305760"/>
    </source>
</evidence>
<dbReference type="PANTHER" id="PTHR21666:SF270">
    <property type="entry name" value="MUREIN HYDROLASE ACTIVATOR ENVC"/>
    <property type="match status" value="1"/>
</dbReference>
<dbReference type="Proteomes" id="UP000305760">
    <property type="component" value="Unassembled WGS sequence"/>
</dbReference>
<feature type="domain" description="M23ase beta-sheet core" evidence="2">
    <location>
        <begin position="148"/>
        <end position="237"/>
    </location>
</feature>
<dbReference type="PANTHER" id="PTHR21666">
    <property type="entry name" value="PEPTIDASE-RELATED"/>
    <property type="match status" value="1"/>
</dbReference>
<evidence type="ECO:0000256" key="1">
    <source>
        <dbReference type="SAM" id="SignalP"/>
    </source>
</evidence>
<evidence type="ECO:0000259" key="2">
    <source>
        <dbReference type="Pfam" id="PF01551"/>
    </source>
</evidence>
<dbReference type="Gene3D" id="2.70.70.10">
    <property type="entry name" value="Glucose Permease (Domain IIA)"/>
    <property type="match status" value="1"/>
</dbReference>
<organism evidence="3 4">
    <name type="scientific">Arenimonas terrae</name>
    <dbReference type="NCBI Taxonomy" id="2546226"/>
    <lineage>
        <taxon>Bacteria</taxon>
        <taxon>Pseudomonadati</taxon>
        <taxon>Pseudomonadota</taxon>
        <taxon>Gammaproteobacteria</taxon>
        <taxon>Lysobacterales</taxon>
        <taxon>Lysobacteraceae</taxon>
        <taxon>Arenimonas</taxon>
    </lineage>
</organism>
<sequence>MTLRRPCLIALLVLSAASAGARPPDGGHTMAADQASDQVSADFDKQLVQRVNENLATLARAGKAPVLAPPRTQAITGMTWPMGPVDGIGTAWSGISNFVDLNLAYPNQLRDYTCATRTYDNAGGYNHRGIDYFIWPFPWHLMDSGAVDVIAAAPGTLIEKRDGYNDRSCSFDAPDTANYVIILHSDGSIARYLHLKRGSVTTLPIGSVVTAGTVLGKVGSSGISTGPHLHFELRATNAVNAPVVDPNNGQCNTIPTSWASQRPYRDTRINRLSTHSEPPVFPVCPNTFDQPNFKDSFAPGDALTVVSAYRDIGRGMVTQFRILRPDQSAFASWSFDMAEEGDTPPYYNGAYWYWNHVLPSNAPQGLWTVEATLNGQVTTHTFQVRTGAVTEDGPLPPELSGSWYHVGTSGQGFNMELVNDRRFLLYFYGYDDSGRHLWLYGDYDPAARTFDYGEPMDVPMYFVSGGRFNGFDPDAITSRVWGTASVQFISCKRASVVLTGETGTQTLVLDKLLTPVGLTCSD</sequence>
<dbReference type="Pfam" id="PF01551">
    <property type="entry name" value="Peptidase_M23"/>
    <property type="match status" value="1"/>
</dbReference>
<dbReference type="InterPro" id="IPR050570">
    <property type="entry name" value="Cell_wall_metabolism_enzyme"/>
</dbReference>
<dbReference type="RefSeq" id="WP_139449348.1">
    <property type="nucleotide sequence ID" value="NZ_SMDR01000003.1"/>
</dbReference>
<dbReference type="InterPro" id="IPR011055">
    <property type="entry name" value="Dup_hybrid_motif"/>
</dbReference>
<comment type="caution">
    <text evidence="3">The sequence shown here is derived from an EMBL/GenBank/DDBJ whole genome shotgun (WGS) entry which is preliminary data.</text>
</comment>
<dbReference type="InterPro" id="IPR016047">
    <property type="entry name" value="M23ase_b-sheet_dom"/>
</dbReference>
<keyword evidence="1" id="KW-0732">Signal</keyword>
<dbReference type="GO" id="GO:0004222">
    <property type="term" value="F:metalloendopeptidase activity"/>
    <property type="evidence" value="ECO:0007669"/>
    <property type="project" value="TreeGrafter"/>
</dbReference>
<keyword evidence="4" id="KW-1185">Reference proteome</keyword>
<dbReference type="CDD" id="cd12797">
    <property type="entry name" value="M23_peptidase"/>
    <property type="match status" value="1"/>
</dbReference>
<dbReference type="OrthoDB" id="5489603at2"/>
<name>A0A5C4RQA7_9GAMM</name>
<accession>A0A5C4RQA7</accession>
<gene>
    <name evidence="3" type="ORF">E1B00_12690</name>
</gene>
<dbReference type="AlphaFoldDB" id="A0A5C4RQA7"/>
<protein>
    <recommendedName>
        <fullName evidence="2">M23ase beta-sheet core domain-containing protein</fullName>
    </recommendedName>
</protein>